<proteinExistence type="inferred from homology"/>
<feature type="transmembrane region" description="Helical" evidence="12">
    <location>
        <begin position="12"/>
        <end position="30"/>
    </location>
</feature>
<keyword evidence="6 12" id="KW-0472">Membrane</keyword>
<dbReference type="PANTHER" id="PTHR47529">
    <property type="entry name" value="PEPTIDYL-PROLYL CIS-TRANS ISOMERASE D"/>
    <property type="match status" value="1"/>
</dbReference>
<dbReference type="Gene3D" id="3.10.50.40">
    <property type="match status" value="1"/>
</dbReference>
<comment type="similarity">
    <text evidence="8">Belongs to the PpiD chaperone family.</text>
</comment>
<name>A0A368BM82_9GAMM</name>
<dbReference type="Pfam" id="PF13145">
    <property type="entry name" value="Rotamase_2"/>
    <property type="match status" value="1"/>
</dbReference>
<evidence type="ECO:0000256" key="8">
    <source>
        <dbReference type="ARBA" id="ARBA00038408"/>
    </source>
</evidence>
<evidence type="ECO:0000256" key="11">
    <source>
        <dbReference type="PROSITE-ProRule" id="PRU00278"/>
    </source>
</evidence>
<evidence type="ECO:0000256" key="3">
    <source>
        <dbReference type="ARBA" id="ARBA00022519"/>
    </source>
</evidence>
<evidence type="ECO:0000256" key="12">
    <source>
        <dbReference type="SAM" id="Phobius"/>
    </source>
</evidence>
<keyword evidence="11" id="KW-0413">Isomerase</keyword>
<gene>
    <name evidence="14" type="ORF">DBW97_02615</name>
</gene>
<dbReference type="EMBL" id="QOPD01000003">
    <property type="protein sequence ID" value="RCL38413.1"/>
    <property type="molecule type" value="Genomic_DNA"/>
</dbReference>
<dbReference type="SUPFAM" id="SSF109998">
    <property type="entry name" value="Triger factor/SurA peptide-binding domain-like"/>
    <property type="match status" value="1"/>
</dbReference>
<feature type="domain" description="PpiC" evidence="13">
    <location>
        <begin position="261"/>
        <end position="359"/>
    </location>
</feature>
<evidence type="ECO:0000256" key="6">
    <source>
        <dbReference type="ARBA" id="ARBA00023136"/>
    </source>
</evidence>
<dbReference type="SUPFAM" id="SSF54534">
    <property type="entry name" value="FKBP-like"/>
    <property type="match status" value="1"/>
</dbReference>
<evidence type="ECO:0000256" key="1">
    <source>
        <dbReference type="ARBA" id="ARBA00004382"/>
    </source>
</evidence>
<dbReference type="InterPro" id="IPR000297">
    <property type="entry name" value="PPIase_PpiC"/>
</dbReference>
<sequence>MISFLRDRLQGIVAFSFLGIVALTFMFLGLPTFTQNFNTNDYAKVGEYGISQSEYFRTRNIVEENIREQFGQQIDLAPLNDFIDQQARSSLIEKYTLVKFFDELGLEIPSSYLENELAKNEVFQVDGQFNQDAFKNYLINFNLSKDDLVNDFASDLKLNLTVALLNSTANIFNSSLDQYLELLTERRSIQFFELSKDNVIKEFDVSQDELNTFYQSNLDFYQVPEKRTFATIKFSKENLAIEVSDEELDQAYESYLQTIPAGEKRVSHLMVISDNYETNQEFTEKVNSIETVLTANNFEDYVVTDSEDEGTLDIGGDLGFTDGQIFPAEFEQVIASLDVNAVSKAVFYEGNAHFLKVTEIDEPIVLSFDEKAQDLRDELEDIKFEDLSLSILSNLSGSSLELTEAENVYGISSELLTDISFGDNGLSAGDQSTVFTAALKQWTDPIEERQDSFKIAYVVSLMPAKTIPLESVLEEVRGVVVDQKRNEYLEDVFADDGLSFDEAGLKELYAIDNFKIEEFKNINRTTSLLANDLVNLVFNEPMVGTVEKQLLGDKLFVFSVLARNQGDKSSVPVEDLEAIKNESRSSQLQSVFNTLRLEYGYDDKYSVNTIIANQTS</sequence>
<evidence type="ECO:0000256" key="9">
    <source>
        <dbReference type="ARBA" id="ARBA00040743"/>
    </source>
</evidence>
<keyword evidence="2" id="KW-1003">Cell membrane</keyword>
<keyword evidence="7" id="KW-0143">Chaperone</keyword>
<evidence type="ECO:0000256" key="4">
    <source>
        <dbReference type="ARBA" id="ARBA00022692"/>
    </source>
</evidence>
<evidence type="ECO:0000259" key="13">
    <source>
        <dbReference type="PROSITE" id="PS50198"/>
    </source>
</evidence>
<evidence type="ECO:0000256" key="7">
    <source>
        <dbReference type="ARBA" id="ARBA00023186"/>
    </source>
</evidence>
<evidence type="ECO:0000256" key="2">
    <source>
        <dbReference type="ARBA" id="ARBA00022475"/>
    </source>
</evidence>
<comment type="subcellular location">
    <subcellularLocation>
        <location evidence="1">Cell inner membrane</location>
        <topology evidence="1">Single-pass type II membrane protein</topology>
        <orientation evidence="1">Periplasmic side</orientation>
    </subcellularLocation>
</comment>
<dbReference type="GO" id="GO:0003755">
    <property type="term" value="F:peptidyl-prolyl cis-trans isomerase activity"/>
    <property type="evidence" value="ECO:0007669"/>
    <property type="project" value="UniProtKB-KW"/>
</dbReference>
<accession>A0A368BM82</accession>
<keyword evidence="5 12" id="KW-1133">Transmembrane helix</keyword>
<dbReference type="PROSITE" id="PS50198">
    <property type="entry name" value="PPIC_PPIASE_2"/>
    <property type="match status" value="1"/>
</dbReference>
<keyword evidence="11" id="KW-0697">Rotamase</keyword>
<evidence type="ECO:0000256" key="10">
    <source>
        <dbReference type="ARBA" id="ARBA00042775"/>
    </source>
</evidence>
<dbReference type="InterPro" id="IPR027304">
    <property type="entry name" value="Trigger_fact/SurA_dom_sf"/>
</dbReference>
<dbReference type="GO" id="GO:0005886">
    <property type="term" value="C:plasma membrane"/>
    <property type="evidence" value="ECO:0007669"/>
    <property type="project" value="UniProtKB-SubCell"/>
</dbReference>
<comment type="caution">
    <text evidence="14">The sequence shown here is derived from an EMBL/GenBank/DDBJ whole genome shotgun (WGS) entry which is preliminary data.</text>
</comment>
<reference evidence="14 15" key="1">
    <citation type="journal article" date="2018" name="Microbiome">
        <title>Fine metagenomic profile of the Mediterranean stratified and mixed water columns revealed by assembly and recruitment.</title>
        <authorList>
            <person name="Haro-Moreno J.M."/>
            <person name="Lopez-Perez M."/>
            <person name="De La Torre J.R."/>
            <person name="Picazo A."/>
            <person name="Camacho A."/>
            <person name="Rodriguez-Valera F."/>
        </authorList>
    </citation>
    <scope>NUCLEOTIDE SEQUENCE [LARGE SCALE GENOMIC DNA]</scope>
    <source>
        <strain evidence="14">MED-G83</strain>
    </source>
</reference>
<dbReference type="PANTHER" id="PTHR47529:SF1">
    <property type="entry name" value="PERIPLASMIC CHAPERONE PPID"/>
    <property type="match status" value="1"/>
</dbReference>
<dbReference type="Pfam" id="PF13624">
    <property type="entry name" value="SurA_N_3"/>
    <property type="match status" value="1"/>
</dbReference>
<evidence type="ECO:0000313" key="15">
    <source>
        <dbReference type="Proteomes" id="UP000252147"/>
    </source>
</evidence>
<evidence type="ECO:0000256" key="5">
    <source>
        <dbReference type="ARBA" id="ARBA00022989"/>
    </source>
</evidence>
<keyword evidence="3" id="KW-0997">Cell inner membrane</keyword>
<organism evidence="14 15">
    <name type="scientific">SAR86 cluster bacterium</name>
    <dbReference type="NCBI Taxonomy" id="2030880"/>
    <lineage>
        <taxon>Bacteria</taxon>
        <taxon>Pseudomonadati</taxon>
        <taxon>Pseudomonadota</taxon>
        <taxon>Gammaproteobacteria</taxon>
        <taxon>SAR86 cluster</taxon>
    </lineage>
</organism>
<dbReference type="AlphaFoldDB" id="A0A368BM82"/>
<protein>
    <recommendedName>
        <fullName evidence="9">Periplasmic chaperone PpiD</fullName>
    </recommendedName>
    <alternativeName>
        <fullName evidence="10">Periplasmic folding chaperone</fullName>
    </alternativeName>
</protein>
<keyword evidence="4 12" id="KW-0812">Transmembrane</keyword>
<dbReference type="InterPro" id="IPR046357">
    <property type="entry name" value="PPIase_dom_sf"/>
</dbReference>
<dbReference type="InterPro" id="IPR052029">
    <property type="entry name" value="PpiD_chaperone"/>
</dbReference>
<dbReference type="Proteomes" id="UP000252147">
    <property type="component" value="Unassembled WGS sequence"/>
</dbReference>
<evidence type="ECO:0000313" key="14">
    <source>
        <dbReference type="EMBL" id="RCL38413.1"/>
    </source>
</evidence>